<sequence>MSNPIDITSATQFDQLLNSSRTVVANFYSESNGPSSQIAPIYDQLSGAISRKNLITFVKINTQTQKDITSAYNITTLPTFVILRNGKVADKIQGANPVKLSAAIKKLVTEAENAGESSGTGTGSSGPDGWRGADLPRGYSDVTDQIESRRCELLNYDSQISDVKVLFEKKQPAALSPGKAAAVANDWIESDTDEQLLLFMPFMSMVKLHTIQITSLPPSADDDDEAPMRPKLIKLFTNKPHNLGFDEAEDMTATQTIELTEKDWNAVGTANIPLRFVKFQNINSLVLFVMNGDGSNDSEKVRIDRIRLIGEAGAKREMGKLEKIGDEAGE</sequence>
<dbReference type="SUPFAM" id="SSF52833">
    <property type="entry name" value="Thioredoxin-like"/>
    <property type="match status" value="1"/>
</dbReference>
<evidence type="ECO:0000259" key="4">
    <source>
        <dbReference type="PROSITE" id="PS51352"/>
    </source>
</evidence>
<dbReference type="InterPro" id="IPR037047">
    <property type="entry name" value="PITH_dom_sf"/>
</dbReference>
<dbReference type="CDD" id="cd02947">
    <property type="entry name" value="TRX_family"/>
    <property type="match status" value="1"/>
</dbReference>
<feature type="domain" description="PITH" evidence="5">
    <location>
        <begin position="131"/>
        <end position="328"/>
    </location>
</feature>
<dbReference type="GO" id="GO:0005737">
    <property type="term" value="C:cytoplasm"/>
    <property type="evidence" value="ECO:0007669"/>
    <property type="project" value="UniProtKB-ARBA"/>
</dbReference>
<dbReference type="Pfam" id="PF06201">
    <property type="entry name" value="PITH"/>
    <property type="match status" value="1"/>
</dbReference>
<dbReference type="Pfam" id="PF00085">
    <property type="entry name" value="Thioredoxin"/>
    <property type="match status" value="1"/>
</dbReference>
<keyword evidence="7" id="KW-1185">Reference proteome</keyword>
<accession>A0AAN6YE80</accession>
<reference evidence="6" key="2">
    <citation type="submission" date="2023-05" db="EMBL/GenBank/DDBJ databases">
        <authorList>
            <consortium name="Lawrence Berkeley National Laboratory"/>
            <person name="Steindorff A."/>
            <person name="Hensen N."/>
            <person name="Bonometti L."/>
            <person name="Westerberg I."/>
            <person name="Brannstrom I.O."/>
            <person name="Guillou S."/>
            <person name="Cros-Aarteil S."/>
            <person name="Calhoun S."/>
            <person name="Haridas S."/>
            <person name="Kuo A."/>
            <person name="Mondo S."/>
            <person name="Pangilinan J."/>
            <person name="Riley R."/>
            <person name="Labutti K."/>
            <person name="Andreopoulos B."/>
            <person name="Lipzen A."/>
            <person name="Chen C."/>
            <person name="Yanf M."/>
            <person name="Daum C."/>
            <person name="Ng V."/>
            <person name="Clum A."/>
            <person name="Ohm R."/>
            <person name="Martin F."/>
            <person name="Silar P."/>
            <person name="Natvig D."/>
            <person name="Lalanne C."/>
            <person name="Gautier V."/>
            <person name="Ament-Velasquez S.L."/>
            <person name="Kruys A."/>
            <person name="Hutchinson M.I."/>
            <person name="Powell A.J."/>
            <person name="Barry K."/>
            <person name="Miller A.N."/>
            <person name="Grigoriev I.V."/>
            <person name="Debuchy R."/>
            <person name="Gladieux P."/>
            <person name="Thoren M.H."/>
            <person name="Johannesson H."/>
        </authorList>
    </citation>
    <scope>NUCLEOTIDE SEQUENCE</scope>
    <source>
        <strain evidence="6">PSN293</strain>
    </source>
</reference>
<evidence type="ECO:0000313" key="7">
    <source>
        <dbReference type="Proteomes" id="UP001301769"/>
    </source>
</evidence>
<dbReference type="Proteomes" id="UP001301769">
    <property type="component" value="Unassembled WGS sequence"/>
</dbReference>
<protein>
    <submittedName>
        <fullName evidence="6">PITH domain-containing protein</fullName>
    </submittedName>
</protein>
<evidence type="ECO:0000313" key="6">
    <source>
        <dbReference type="EMBL" id="KAK4216990.1"/>
    </source>
</evidence>
<organism evidence="6 7">
    <name type="scientific">Rhypophila decipiens</name>
    <dbReference type="NCBI Taxonomy" id="261697"/>
    <lineage>
        <taxon>Eukaryota</taxon>
        <taxon>Fungi</taxon>
        <taxon>Dikarya</taxon>
        <taxon>Ascomycota</taxon>
        <taxon>Pezizomycotina</taxon>
        <taxon>Sordariomycetes</taxon>
        <taxon>Sordariomycetidae</taxon>
        <taxon>Sordariales</taxon>
        <taxon>Naviculisporaceae</taxon>
        <taxon>Rhypophila</taxon>
    </lineage>
</organism>
<keyword evidence="2" id="KW-1015">Disulfide bond</keyword>
<gene>
    <name evidence="6" type="ORF">QBC37DRAFT_67903</name>
</gene>
<feature type="domain" description="Thioredoxin" evidence="4">
    <location>
        <begin position="1"/>
        <end position="109"/>
    </location>
</feature>
<dbReference type="InterPro" id="IPR036249">
    <property type="entry name" value="Thioredoxin-like_sf"/>
</dbReference>
<evidence type="ECO:0000256" key="1">
    <source>
        <dbReference type="ARBA" id="ARBA00008987"/>
    </source>
</evidence>
<proteinExistence type="inferred from homology"/>
<comment type="similarity">
    <text evidence="1">Belongs to the thioredoxin family.</text>
</comment>
<reference evidence="6" key="1">
    <citation type="journal article" date="2023" name="Mol. Phylogenet. Evol.">
        <title>Genome-scale phylogeny and comparative genomics of the fungal order Sordariales.</title>
        <authorList>
            <person name="Hensen N."/>
            <person name="Bonometti L."/>
            <person name="Westerberg I."/>
            <person name="Brannstrom I.O."/>
            <person name="Guillou S."/>
            <person name="Cros-Aarteil S."/>
            <person name="Calhoun S."/>
            <person name="Haridas S."/>
            <person name="Kuo A."/>
            <person name="Mondo S."/>
            <person name="Pangilinan J."/>
            <person name="Riley R."/>
            <person name="LaButti K."/>
            <person name="Andreopoulos B."/>
            <person name="Lipzen A."/>
            <person name="Chen C."/>
            <person name="Yan M."/>
            <person name="Daum C."/>
            <person name="Ng V."/>
            <person name="Clum A."/>
            <person name="Steindorff A."/>
            <person name="Ohm R.A."/>
            <person name="Martin F."/>
            <person name="Silar P."/>
            <person name="Natvig D.O."/>
            <person name="Lalanne C."/>
            <person name="Gautier V."/>
            <person name="Ament-Velasquez S.L."/>
            <person name="Kruys A."/>
            <person name="Hutchinson M.I."/>
            <person name="Powell A.J."/>
            <person name="Barry K."/>
            <person name="Miller A.N."/>
            <person name="Grigoriev I.V."/>
            <person name="Debuchy R."/>
            <person name="Gladieux P."/>
            <person name="Hiltunen Thoren M."/>
            <person name="Johannesson H."/>
        </authorList>
    </citation>
    <scope>NUCLEOTIDE SEQUENCE</scope>
    <source>
        <strain evidence="6">PSN293</strain>
    </source>
</reference>
<comment type="caution">
    <text evidence="6">The sequence shown here is derived from an EMBL/GenBank/DDBJ whole genome shotgun (WGS) entry which is preliminary data.</text>
</comment>
<feature type="region of interest" description="Disordered" evidence="3">
    <location>
        <begin position="111"/>
        <end position="138"/>
    </location>
</feature>
<dbReference type="PROSITE" id="PS51352">
    <property type="entry name" value="THIOREDOXIN_2"/>
    <property type="match status" value="1"/>
</dbReference>
<dbReference type="Gene3D" id="2.60.120.470">
    <property type="entry name" value="PITH domain"/>
    <property type="match status" value="1"/>
</dbReference>
<dbReference type="Gene3D" id="3.40.30.10">
    <property type="entry name" value="Glutaredoxin"/>
    <property type="match status" value="1"/>
</dbReference>
<dbReference type="InterPro" id="IPR013766">
    <property type="entry name" value="Thioredoxin_domain"/>
</dbReference>
<dbReference type="PANTHER" id="PTHR46115">
    <property type="entry name" value="THIOREDOXIN-LIKE PROTEIN 1"/>
    <property type="match status" value="1"/>
</dbReference>
<evidence type="ECO:0000256" key="3">
    <source>
        <dbReference type="SAM" id="MobiDB-lite"/>
    </source>
</evidence>
<name>A0AAN6YE80_9PEZI</name>
<dbReference type="InterPro" id="IPR010400">
    <property type="entry name" value="PITH_dom"/>
</dbReference>
<evidence type="ECO:0000256" key="2">
    <source>
        <dbReference type="ARBA" id="ARBA00023157"/>
    </source>
</evidence>
<evidence type="ECO:0000259" key="5">
    <source>
        <dbReference type="PROSITE" id="PS51532"/>
    </source>
</evidence>
<dbReference type="InterPro" id="IPR008979">
    <property type="entry name" value="Galactose-bd-like_sf"/>
</dbReference>
<dbReference type="PROSITE" id="PS51532">
    <property type="entry name" value="PITH"/>
    <property type="match status" value="1"/>
</dbReference>
<dbReference type="AlphaFoldDB" id="A0AAN6YE80"/>
<dbReference type="EMBL" id="MU858063">
    <property type="protein sequence ID" value="KAK4216990.1"/>
    <property type="molecule type" value="Genomic_DNA"/>
</dbReference>
<dbReference type="SUPFAM" id="SSF49785">
    <property type="entry name" value="Galactose-binding domain-like"/>
    <property type="match status" value="1"/>
</dbReference>